<comment type="pathway">
    <text evidence="1">Cofactor biosynthesis; molybdopterin biosynthesis.</text>
</comment>
<dbReference type="EMBL" id="HG994359">
    <property type="protein sequence ID" value="CAF2096264.1"/>
    <property type="molecule type" value="Genomic_DNA"/>
</dbReference>
<sequence>MLKLCYLLTRLVQAQYQETMLRPVIILYESFGSLSWSIRDHRFIPKLKESGLDSINMSLDTLVLAKFEFLTIPIKDSFHLLAVERYLMLMCCQLVMEGLNDDAICDFVKLTRNNPINVRFIAFIHFMWKCLECKETCALRTYHV</sequence>
<evidence type="ECO:0000313" key="5">
    <source>
        <dbReference type="Proteomes" id="UP000028999"/>
    </source>
</evidence>
<dbReference type="EMBL" id="LK032514">
    <property type="protein sequence ID" value="CDY42083.1"/>
    <property type="molecule type" value="Genomic_DNA"/>
</dbReference>
<gene>
    <name evidence="4" type="primary">BnaA05g11030D</name>
    <name evidence="3" type="ORF">DARMORV10_A05P13580.1</name>
    <name evidence="4" type="ORF">GSBRNA2T00074124001</name>
</gene>
<keyword evidence="2" id="KW-0501">Molybdenum cofactor biosynthesis</keyword>
<dbReference type="PaxDb" id="3708-A0A078HZD2"/>
<dbReference type="InterPro" id="IPR050105">
    <property type="entry name" value="MoCo_biosynth_MoaA/MoaC"/>
</dbReference>
<dbReference type="AlphaFoldDB" id="A0A078HZD2"/>
<reference evidence="4" key="2">
    <citation type="submission" date="2014-06" db="EMBL/GenBank/DDBJ databases">
        <authorList>
            <person name="Genoscope - CEA"/>
        </authorList>
    </citation>
    <scope>NUCLEOTIDE SEQUENCE</scope>
</reference>
<evidence type="ECO:0000313" key="4">
    <source>
        <dbReference type="EMBL" id="CDY42083.1"/>
    </source>
</evidence>
<keyword evidence="5" id="KW-1185">Reference proteome</keyword>
<dbReference type="SUPFAM" id="SSF102114">
    <property type="entry name" value="Radical SAM enzymes"/>
    <property type="match status" value="1"/>
</dbReference>
<name>A0A078HZD2_BRANA</name>
<dbReference type="Proteomes" id="UP001295469">
    <property type="component" value="Chromosome A05"/>
</dbReference>
<proteinExistence type="predicted"/>
<accession>A0A078HZD2</accession>
<evidence type="ECO:0000256" key="2">
    <source>
        <dbReference type="ARBA" id="ARBA00023150"/>
    </source>
</evidence>
<reference evidence="4 5" key="1">
    <citation type="journal article" date="2014" name="Science">
        <title>Plant genetics. Early allopolyploid evolution in the post-Neolithic Brassica napus oilseed genome.</title>
        <authorList>
            <person name="Chalhoub B."/>
            <person name="Denoeud F."/>
            <person name="Liu S."/>
            <person name="Parkin I.A."/>
            <person name="Tang H."/>
            <person name="Wang X."/>
            <person name="Chiquet J."/>
            <person name="Belcram H."/>
            <person name="Tong C."/>
            <person name="Samans B."/>
            <person name="Correa M."/>
            <person name="Da Silva C."/>
            <person name="Just J."/>
            <person name="Falentin C."/>
            <person name="Koh C.S."/>
            <person name="Le Clainche I."/>
            <person name="Bernard M."/>
            <person name="Bento P."/>
            <person name="Noel B."/>
            <person name="Labadie K."/>
            <person name="Alberti A."/>
            <person name="Charles M."/>
            <person name="Arnaud D."/>
            <person name="Guo H."/>
            <person name="Daviaud C."/>
            <person name="Alamery S."/>
            <person name="Jabbari K."/>
            <person name="Zhao M."/>
            <person name="Edger P.P."/>
            <person name="Chelaifa H."/>
            <person name="Tack D."/>
            <person name="Lassalle G."/>
            <person name="Mestiri I."/>
            <person name="Schnel N."/>
            <person name="Le Paslier M.C."/>
            <person name="Fan G."/>
            <person name="Renault V."/>
            <person name="Bayer P.E."/>
            <person name="Golicz A.A."/>
            <person name="Manoli S."/>
            <person name="Lee T.H."/>
            <person name="Thi V.H."/>
            <person name="Chalabi S."/>
            <person name="Hu Q."/>
            <person name="Fan C."/>
            <person name="Tollenaere R."/>
            <person name="Lu Y."/>
            <person name="Battail C."/>
            <person name="Shen J."/>
            <person name="Sidebottom C.H."/>
            <person name="Wang X."/>
            <person name="Canaguier A."/>
            <person name="Chauveau A."/>
            <person name="Berard A."/>
            <person name="Deniot G."/>
            <person name="Guan M."/>
            <person name="Liu Z."/>
            <person name="Sun F."/>
            <person name="Lim Y.P."/>
            <person name="Lyons E."/>
            <person name="Town C.D."/>
            <person name="Bancroft I."/>
            <person name="Wang X."/>
            <person name="Meng J."/>
            <person name="Ma J."/>
            <person name="Pires J.C."/>
            <person name="King G.J."/>
            <person name="Brunel D."/>
            <person name="Delourme R."/>
            <person name="Renard M."/>
            <person name="Aury J.M."/>
            <person name="Adams K.L."/>
            <person name="Batley J."/>
            <person name="Snowdon R.J."/>
            <person name="Tost J."/>
            <person name="Edwards D."/>
            <person name="Zhou Y."/>
            <person name="Hua W."/>
            <person name="Sharpe A.G."/>
            <person name="Paterson A.H."/>
            <person name="Guan C."/>
            <person name="Wincker P."/>
        </authorList>
    </citation>
    <scope>NUCLEOTIDE SEQUENCE [LARGE SCALE GENOMIC DNA]</scope>
    <source>
        <strain evidence="5">cv. Darmor-bzh</strain>
    </source>
</reference>
<dbReference type="InterPro" id="IPR058240">
    <property type="entry name" value="rSAM_sf"/>
</dbReference>
<dbReference type="Gene3D" id="3.20.20.70">
    <property type="entry name" value="Aldolase class I"/>
    <property type="match status" value="1"/>
</dbReference>
<dbReference type="GO" id="GO:0006777">
    <property type="term" value="P:Mo-molybdopterin cofactor biosynthetic process"/>
    <property type="evidence" value="ECO:0007669"/>
    <property type="project" value="UniProtKB-KW"/>
</dbReference>
<reference evidence="3" key="3">
    <citation type="submission" date="2021-01" db="EMBL/GenBank/DDBJ databases">
        <authorList>
            <consortium name="Genoscope - CEA"/>
            <person name="William W."/>
        </authorList>
    </citation>
    <scope>NUCLEOTIDE SEQUENCE</scope>
</reference>
<protein>
    <submittedName>
        <fullName evidence="3">(rape) hypothetical protein</fullName>
    </submittedName>
    <submittedName>
        <fullName evidence="4">BnaA05g11030D protein</fullName>
    </submittedName>
</protein>
<organism evidence="4 5">
    <name type="scientific">Brassica napus</name>
    <name type="common">Rape</name>
    <dbReference type="NCBI Taxonomy" id="3708"/>
    <lineage>
        <taxon>Eukaryota</taxon>
        <taxon>Viridiplantae</taxon>
        <taxon>Streptophyta</taxon>
        <taxon>Embryophyta</taxon>
        <taxon>Tracheophyta</taxon>
        <taxon>Spermatophyta</taxon>
        <taxon>Magnoliopsida</taxon>
        <taxon>eudicotyledons</taxon>
        <taxon>Gunneridae</taxon>
        <taxon>Pentapetalae</taxon>
        <taxon>rosids</taxon>
        <taxon>malvids</taxon>
        <taxon>Brassicales</taxon>
        <taxon>Brassicaceae</taxon>
        <taxon>Brassiceae</taxon>
        <taxon>Brassica</taxon>
    </lineage>
</organism>
<dbReference type="PANTHER" id="PTHR22960:SF0">
    <property type="entry name" value="MOLYBDENUM COFACTOR BIOSYNTHESIS PROTEIN 1"/>
    <property type="match status" value="1"/>
</dbReference>
<dbReference type="InterPro" id="IPR013785">
    <property type="entry name" value="Aldolase_TIM"/>
</dbReference>
<dbReference type="PANTHER" id="PTHR22960">
    <property type="entry name" value="MOLYBDOPTERIN COFACTOR SYNTHESIS PROTEIN A"/>
    <property type="match status" value="1"/>
</dbReference>
<evidence type="ECO:0000256" key="1">
    <source>
        <dbReference type="ARBA" id="ARBA00005046"/>
    </source>
</evidence>
<dbReference type="STRING" id="3708.A0A078HZD2"/>
<dbReference type="Proteomes" id="UP000028999">
    <property type="component" value="Unassembled WGS sequence"/>
</dbReference>
<evidence type="ECO:0000313" key="3">
    <source>
        <dbReference type="EMBL" id="CAF2096264.1"/>
    </source>
</evidence>
<dbReference type="Gramene" id="CDY42083">
    <property type="protein sequence ID" value="CDY42083"/>
    <property type="gene ID" value="GSBRNA2T00074124001"/>
</dbReference>